<name>A0A934RLD5_9BACT</name>
<proteinExistence type="predicted"/>
<organism evidence="1 2">
    <name type="scientific">Roseibacillus ishigakijimensis</name>
    <dbReference type="NCBI Taxonomy" id="454146"/>
    <lineage>
        <taxon>Bacteria</taxon>
        <taxon>Pseudomonadati</taxon>
        <taxon>Verrucomicrobiota</taxon>
        <taxon>Verrucomicrobiia</taxon>
        <taxon>Verrucomicrobiales</taxon>
        <taxon>Verrucomicrobiaceae</taxon>
        <taxon>Roseibacillus</taxon>
    </lineage>
</organism>
<evidence type="ECO:0008006" key="3">
    <source>
        <dbReference type="Google" id="ProtNLM"/>
    </source>
</evidence>
<dbReference type="EMBL" id="JAENIO010000010">
    <property type="protein sequence ID" value="MBK1833534.1"/>
    <property type="molecule type" value="Genomic_DNA"/>
</dbReference>
<gene>
    <name evidence="1" type="ORF">JIN78_05615</name>
</gene>
<keyword evidence="2" id="KW-1185">Reference proteome</keyword>
<dbReference type="InterPro" id="IPR011050">
    <property type="entry name" value="Pectin_lyase_fold/virulence"/>
</dbReference>
<reference evidence="1" key="1">
    <citation type="submission" date="2021-01" db="EMBL/GenBank/DDBJ databases">
        <title>Modified the classification status of verrucomicrobia.</title>
        <authorList>
            <person name="Feng X."/>
        </authorList>
    </citation>
    <scope>NUCLEOTIDE SEQUENCE</scope>
    <source>
        <strain evidence="1">KCTC 12986</strain>
    </source>
</reference>
<comment type="caution">
    <text evidence="1">The sequence shown here is derived from an EMBL/GenBank/DDBJ whole genome shotgun (WGS) entry which is preliminary data.</text>
</comment>
<accession>A0A934RLD5</accession>
<dbReference type="SUPFAM" id="SSF51126">
    <property type="entry name" value="Pectin lyase-like"/>
    <property type="match status" value="1"/>
</dbReference>
<dbReference type="RefSeq" id="WP_200390969.1">
    <property type="nucleotide sequence ID" value="NZ_JAENIO010000010.1"/>
</dbReference>
<evidence type="ECO:0000313" key="2">
    <source>
        <dbReference type="Proteomes" id="UP000604083"/>
    </source>
</evidence>
<sequence>MKTKAIVLSLASLPLSPLTLSGQSLIVKDNVGSEVDFELGASWVGGIAPGSNDRILIDSTLEADKVFGRLGADLSVAGLKVNDPQSANITSGYTLSSRLEEGVFLGTLSLGAEGIDFSEAQAPDLSPPFNTLGWNSFFSISTSLTLTADQEWNIPRMEKNPSRELNIAGSTGSNPRVFLDLGGHELTKSGDGIVTFAFNRDIANGSLALTGGTALFVNSHNGSNSSDLSLQVAESFSATVESPGTLVIGRAPGEGEVDWQADIALNGGTLHLAGDNYGGALALDGSLTLQAGSESTLLYTNAAPGDEPLHHLLNGPLAGSGTLRLEGSSSRTRDLIVLAGNDSTFNGSLITFGGSYSIENSSGSATGTGTLDVDANALLTGNGTTGPVLMAGFYYVEPGGRLSGLTVNGSLTFDDAVFDMPADIELTRPIYIVAQADSITGEITPFNALPEGYELEVVTVDSGQQLWLTNGQTYDPYGEWLADYPSLTAEESTLEADPDGDGLPNQIEFVLGSSPLSGTRENLPHIDSTGDSYLFTYTQRADLALASMETVVQVSPNLEENSWTEVASSFVSSEDNEETRQATLTLPPGESRLFARLLVRPLQ</sequence>
<evidence type="ECO:0000313" key="1">
    <source>
        <dbReference type="EMBL" id="MBK1833534.1"/>
    </source>
</evidence>
<protein>
    <recommendedName>
        <fullName evidence="3">Autotransporter-associated beta strand repeat-containing protein</fullName>
    </recommendedName>
</protein>
<dbReference type="Proteomes" id="UP000604083">
    <property type="component" value="Unassembled WGS sequence"/>
</dbReference>
<dbReference type="AlphaFoldDB" id="A0A934RLD5"/>